<dbReference type="PANTHER" id="PTHR42891">
    <property type="entry name" value="D-GLYCERO-BETA-D-MANNO-HEPTOSE-1,7-BISPHOSPHATE 7-PHOSPHATASE"/>
    <property type="match status" value="1"/>
</dbReference>
<dbReference type="GO" id="GO:0016791">
    <property type="term" value="F:phosphatase activity"/>
    <property type="evidence" value="ECO:0007669"/>
    <property type="project" value="InterPro"/>
</dbReference>
<feature type="binding site" evidence="10">
    <location>
        <position position="142"/>
    </location>
    <ligand>
        <name>Mg(2+)</name>
        <dbReference type="ChEBI" id="CHEBI:18420"/>
    </ligand>
</feature>
<dbReference type="NCBIfam" id="TIGR01549">
    <property type="entry name" value="HAD-SF-IA-v1"/>
    <property type="match status" value="1"/>
</dbReference>
<comment type="cofactor">
    <cofactor evidence="10">
        <name>Zn(2+)</name>
        <dbReference type="ChEBI" id="CHEBI:29105"/>
    </cofactor>
</comment>
<keyword evidence="2 7" id="KW-0963">Cytoplasm</keyword>
<keyword evidence="10" id="KW-0460">Magnesium</keyword>
<comment type="cofactor">
    <cofactor evidence="10">
        <name>Mg(2+)</name>
        <dbReference type="ChEBI" id="CHEBI:18420"/>
    </cofactor>
</comment>
<comment type="subcellular location">
    <subcellularLocation>
        <location evidence="1 7">Cytoplasm</location>
    </subcellularLocation>
</comment>
<feature type="binding site" evidence="10">
    <location>
        <position position="115"/>
    </location>
    <ligand>
        <name>Zn(2+)</name>
        <dbReference type="ChEBI" id="CHEBI:29105"/>
    </ligand>
</feature>
<dbReference type="GO" id="GO:0046872">
    <property type="term" value="F:metal ion binding"/>
    <property type="evidence" value="ECO:0007669"/>
    <property type="project" value="UniProtKB-KW"/>
</dbReference>
<evidence type="ECO:0000256" key="5">
    <source>
        <dbReference type="ARBA" id="ARBA00023277"/>
    </source>
</evidence>
<proteinExistence type="inferred from homology"/>
<feature type="binding site" evidence="10">
    <location>
        <position position="17"/>
    </location>
    <ligand>
        <name>Mg(2+)</name>
        <dbReference type="ChEBI" id="CHEBI:18420"/>
    </ligand>
</feature>
<keyword evidence="4 7" id="KW-0378">Hydrolase</keyword>
<keyword evidence="5 7" id="KW-0119">Carbohydrate metabolism</keyword>
<dbReference type="InterPro" id="IPR023214">
    <property type="entry name" value="HAD_sf"/>
</dbReference>
<evidence type="ECO:0000313" key="11">
    <source>
        <dbReference type="EMBL" id="PWK77216.1"/>
    </source>
</evidence>
<evidence type="ECO:0000313" key="12">
    <source>
        <dbReference type="Proteomes" id="UP000245678"/>
    </source>
</evidence>
<dbReference type="EMBL" id="QGHA01000005">
    <property type="protein sequence ID" value="PWK77216.1"/>
    <property type="molecule type" value="Genomic_DNA"/>
</dbReference>
<dbReference type="GO" id="GO:0005737">
    <property type="term" value="C:cytoplasm"/>
    <property type="evidence" value="ECO:0007669"/>
    <property type="project" value="UniProtKB-SubCell"/>
</dbReference>
<feature type="binding site" evidence="10">
    <location>
        <position position="19"/>
    </location>
    <ligand>
        <name>Mg(2+)</name>
        <dbReference type="ChEBI" id="CHEBI:18420"/>
    </ligand>
</feature>
<dbReference type="InterPro" id="IPR006543">
    <property type="entry name" value="Histidinol-phos"/>
</dbReference>
<feature type="active site" description="Proton donor" evidence="8">
    <location>
        <position position="19"/>
    </location>
</feature>
<dbReference type="EC" id="3.1.3.-" evidence="7"/>
<keyword evidence="10" id="KW-0862">Zinc</keyword>
<dbReference type="AlphaFoldDB" id="A0A316H9T4"/>
<dbReference type="InterPro" id="IPR004446">
    <property type="entry name" value="Heptose_bisP_phosphatase"/>
</dbReference>
<dbReference type="PANTHER" id="PTHR42891:SF1">
    <property type="entry name" value="D-GLYCERO-BETA-D-MANNO-HEPTOSE-1,7-BISPHOSPHATE 7-PHOSPHATASE"/>
    <property type="match status" value="1"/>
</dbReference>
<name>A0A316H9T4_9SPHI</name>
<evidence type="ECO:0000256" key="6">
    <source>
        <dbReference type="ARBA" id="ARBA00031828"/>
    </source>
</evidence>
<feature type="binding site" evidence="10">
    <location>
        <position position="100"/>
    </location>
    <ligand>
        <name>Zn(2+)</name>
        <dbReference type="ChEBI" id="CHEBI:29105"/>
    </ligand>
</feature>
<gene>
    <name evidence="11" type="ORF">LX99_03026</name>
</gene>
<feature type="binding site" evidence="10">
    <location>
        <position position="113"/>
    </location>
    <ligand>
        <name>Zn(2+)</name>
        <dbReference type="ChEBI" id="CHEBI:29105"/>
    </ligand>
</feature>
<keyword evidence="12" id="KW-1185">Reference proteome</keyword>
<dbReference type="NCBIfam" id="TIGR01656">
    <property type="entry name" value="Histidinol-ppas"/>
    <property type="match status" value="1"/>
</dbReference>
<comment type="caution">
    <text evidence="11">The sequence shown here is derived from an EMBL/GenBank/DDBJ whole genome shotgun (WGS) entry which is preliminary data.</text>
</comment>
<feature type="active site" description="Nucleophile" evidence="8">
    <location>
        <position position="17"/>
    </location>
</feature>
<dbReference type="Pfam" id="PF13242">
    <property type="entry name" value="Hydrolase_like"/>
    <property type="match status" value="1"/>
</dbReference>
<evidence type="ECO:0000256" key="8">
    <source>
        <dbReference type="PIRSR" id="PIRSR004682-1"/>
    </source>
</evidence>
<dbReference type="CDD" id="cd07503">
    <property type="entry name" value="HAD_HisB-N"/>
    <property type="match status" value="1"/>
</dbReference>
<feature type="site" description="Stabilizes the phosphoryl group" evidence="9">
    <location>
        <position position="59"/>
    </location>
</feature>
<reference evidence="11 12" key="1">
    <citation type="submission" date="2018-05" db="EMBL/GenBank/DDBJ databases">
        <title>Genomic Encyclopedia of Archaeal and Bacterial Type Strains, Phase II (KMG-II): from individual species to whole genera.</title>
        <authorList>
            <person name="Goeker M."/>
        </authorList>
    </citation>
    <scope>NUCLEOTIDE SEQUENCE [LARGE SCALE GENOMIC DNA]</scope>
    <source>
        <strain evidence="11 12">DSM 19975</strain>
    </source>
</reference>
<evidence type="ECO:0000256" key="2">
    <source>
        <dbReference type="ARBA" id="ARBA00022490"/>
    </source>
</evidence>
<dbReference type="InterPro" id="IPR006439">
    <property type="entry name" value="HAD-SF_hydro_IA"/>
</dbReference>
<evidence type="ECO:0000256" key="4">
    <source>
        <dbReference type="ARBA" id="ARBA00022801"/>
    </source>
</evidence>
<feature type="binding site" evidence="10">
    <location>
        <position position="98"/>
    </location>
    <ligand>
        <name>Zn(2+)</name>
        <dbReference type="ChEBI" id="CHEBI:29105"/>
    </ligand>
</feature>
<feature type="site" description="Contributes to substrate recognition" evidence="9">
    <location>
        <position position="116"/>
    </location>
</feature>
<dbReference type="PIRSF" id="PIRSF004682">
    <property type="entry name" value="GmhB"/>
    <property type="match status" value="1"/>
</dbReference>
<keyword evidence="3 10" id="KW-0479">Metal-binding</keyword>
<organism evidence="11 12">
    <name type="scientific">Mucilaginibacter oryzae</name>
    <dbReference type="NCBI Taxonomy" id="468058"/>
    <lineage>
        <taxon>Bacteria</taxon>
        <taxon>Pseudomonadati</taxon>
        <taxon>Bacteroidota</taxon>
        <taxon>Sphingobacteriia</taxon>
        <taxon>Sphingobacteriales</taxon>
        <taxon>Sphingobacteriaceae</taxon>
        <taxon>Mucilaginibacter</taxon>
    </lineage>
</organism>
<dbReference type="SUPFAM" id="SSF56784">
    <property type="entry name" value="HAD-like"/>
    <property type="match status" value="1"/>
</dbReference>
<evidence type="ECO:0000256" key="7">
    <source>
        <dbReference type="PIRNR" id="PIRNR004682"/>
    </source>
</evidence>
<comment type="similarity">
    <text evidence="7">Belongs to the gmhB family.</text>
</comment>
<evidence type="ECO:0000256" key="1">
    <source>
        <dbReference type="ARBA" id="ARBA00004496"/>
    </source>
</evidence>
<dbReference type="GO" id="GO:0005975">
    <property type="term" value="P:carbohydrate metabolic process"/>
    <property type="evidence" value="ECO:0007669"/>
    <property type="project" value="InterPro"/>
</dbReference>
<dbReference type="Gene3D" id="3.40.50.1000">
    <property type="entry name" value="HAD superfamily/HAD-like"/>
    <property type="match status" value="1"/>
</dbReference>
<dbReference type="InterPro" id="IPR036412">
    <property type="entry name" value="HAD-like_sf"/>
</dbReference>
<dbReference type="Proteomes" id="UP000245678">
    <property type="component" value="Unassembled WGS sequence"/>
</dbReference>
<protein>
    <recommendedName>
        <fullName evidence="6 7">D,D-heptose 1,7-bisphosphate phosphatase</fullName>
        <ecNumber evidence="7">3.1.3.-</ecNumber>
    </recommendedName>
</protein>
<sequence length="200" mass="22227">MPPVLKLRDMNRAVFLDKDGTLIPDIPYNVDPDKISLADNCTEGLRMLAAAGYKLIVISNQSGIAKGYFSEAEFLLAMKRLYKLFEAEAVRLEAFYYCPHHPEGTNTGYSINCDCRKPMPGMLLKAARDHQLDLDHCWMIGDILNDVEAGNRAGCKSILVDNGNETEWLEGPYRQPGFSCRNVNEAAAYILNYGSDVGLG</sequence>
<accession>A0A316H9T4</accession>
<evidence type="ECO:0000256" key="10">
    <source>
        <dbReference type="PIRSR" id="PIRSR004682-4"/>
    </source>
</evidence>
<evidence type="ECO:0000256" key="3">
    <source>
        <dbReference type="ARBA" id="ARBA00022723"/>
    </source>
</evidence>
<feature type="site" description="Stabilizes the phosphoryl group" evidence="9">
    <location>
        <position position="117"/>
    </location>
</feature>
<evidence type="ECO:0000256" key="9">
    <source>
        <dbReference type="PIRSR" id="PIRSR004682-3"/>
    </source>
</evidence>
<dbReference type="InterPro" id="IPR006549">
    <property type="entry name" value="HAD-SF_hydro_IIIA"/>
</dbReference>
<dbReference type="NCBIfam" id="TIGR01662">
    <property type="entry name" value="HAD-SF-IIIA"/>
    <property type="match status" value="1"/>
</dbReference>